<feature type="domain" description="Reverse transcriptase Ty1/copia-type" evidence="1">
    <location>
        <begin position="85"/>
        <end position="128"/>
    </location>
</feature>
<name>A0A5B6W1H4_9ROSI</name>
<dbReference type="EMBL" id="SMMG02000005">
    <property type="protein sequence ID" value="KAA3475048.1"/>
    <property type="molecule type" value="Genomic_DNA"/>
</dbReference>
<dbReference type="Pfam" id="PF07727">
    <property type="entry name" value="RVT_2"/>
    <property type="match status" value="1"/>
</dbReference>
<proteinExistence type="predicted"/>
<dbReference type="InterPro" id="IPR013103">
    <property type="entry name" value="RVT_2"/>
</dbReference>
<keyword evidence="3" id="KW-1185">Reference proteome</keyword>
<evidence type="ECO:0000313" key="2">
    <source>
        <dbReference type="EMBL" id="KAA3475048.1"/>
    </source>
</evidence>
<reference evidence="2" key="1">
    <citation type="submission" date="2019-08" db="EMBL/GenBank/DDBJ databases">
        <authorList>
            <person name="Liu F."/>
        </authorList>
    </citation>
    <scope>NUCLEOTIDE SEQUENCE [LARGE SCALE GENOMIC DNA]</scope>
    <source>
        <strain evidence="2">PA1801</strain>
        <tissue evidence="2">Leaf</tissue>
    </source>
</reference>
<dbReference type="AlphaFoldDB" id="A0A5B6W1H4"/>
<protein>
    <submittedName>
        <fullName evidence="2">Retrovirus-related Pol polyprotein from transposon TNT 1-94</fullName>
    </submittedName>
</protein>
<sequence>MLEQGEHKLDLQPIGDQTKNDAVDGYLVRGTRSIIEFYQRCILEKLEPVSLEEVFQEVEWRDAMENEINMIKKMKHGSWTKMNLDGSINRYKARLVAKGFSQQYRVDFTETFAPVARIDTIRLLLTLTT</sequence>
<organism evidence="2 3">
    <name type="scientific">Gossypium australe</name>
    <dbReference type="NCBI Taxonomy" id="47621"/>
    <lineage>
        <taxon>Eukaryota</taxon>
        <taxon>Viridiplantae</taxon>
        <taxon>Streptophyta</taxon>
        <taxon>Embryophyta</taxon>
        <taxon>Tracheophyta</taxon>
        <taxon>Spermatophyta</taxon>
        <taxon>Magnoliopsida</taxon>
        <taxon>eudicotyledons</taxon>
        <taxon>Gunneridae</taxon>
        <taxon>Pentapetalae</taxon>
        <taxon>rosids</taxon>
        <taxon>malvids</taxon>
        <taxon>Malvales</taxon>
        <taxon>Malvaceae</taxon>
        <taxon>Malvoideae</taxon>
        <taxon>Gossypium</taxon>
    </lineage>
</organism>
<dbReference type="OrthoDB" id="3600241at2759"/>
<evidence type="ECO:0000313" key="3">
    <source>
        <dbReference type="Proteomes" id="UP000325315"/>
    </source>
</evidence>
<evidence type="ECO:0000259" key="1">
    <source>
        <dbReference type="Pfam" id="PF07727"/>
    </source>
</evidence>
<accession>A0A5B6W1H4</accession>
<dbReference type="Proteomes" id="UP000325315">
    <property type="component" value="Unassembled WGS sequence"/>
</dbReference>
<gene>
    <name evidence="2" type="ORF">EPI10_025279</name>
</gene>
<comment type="caution">
    <text evidence="2">The sequence shown here is derived from an EMBL/GenBank/DDBJ whole genome shotgun (WGS) entry which is preliminary data.</text>
</comment>